<sequence>MRRIHLSPILTLGHQDQHLPLRMDEENNKVLLSKLLAKVLLSMKKSRLCLKKVER</sequence>
<evidence type="ECO:0000313" key="1">
    <source>
        <dbReference type="EnsemblPlants" id="Solyc01g058210.2.1"/>
    </source>
</evidence>
<dbReference type="Gramene" id="Solyc01g058210.2.1">
    <property type="protein sequence ID" value="Solyc01g058210.2.1"/>
    <property type="gene ID" value="Solyc01g058210.2"/>
</dbReference>
<keyword evidence="2" id="KW-1185">Reference proteome</keyword>
<dbReference type="Proteomes" id="UP000004994">
    <property type="component" value="Chromosome 1"/>
</dbReference>
<reference evidence="1" key="1">
    <citation type="journal article" date="2012" name="Nature">
        <title>The tomato genome sequence provides insights into fleshy fruit evolution.</title>
        <authorList>
            <consortium name="Tomato Genome Consortium"/>
        </authorList>
    </citation>
    <scope>NUCLEOTIDE SEQUENCE [LARGE SCALE GENOMIC DNA]</scope>
    <source>
        <strain evidence="1">cv. Heinz 1706</strain>
    </source>
</reference>
<protein>
    <submittedName>
        <fullName evidence="1">Uncharacterized protein</fullName>
    </submittedName>
</protein>
<organism evidence="1">
    <name type="scientific">Solanum lycopersicum</name>
    <name type="common">Tomato</name>
    <name type="synonym">Lycopersicon esculentum</name>
    <dbReference type="NCBI Taxonomy" id="4081"/>
    <lineage>
        <taxon>Eukaryota</taxon>
        <taxon>Viridiplantae</taxon>
        <taxon>Streptophyta</taxon>
        <taxon>Embryophyta</taxon>
        <taxon>Tracheophyta</taxon>
        <taxon>Spermatophyta</taxon>
        <taxon>Magnoliopsida</taxon>
        <taxon>eudicotyledons</taxon>
        <taxon>Gunneridae</taxon>
        <taxon>Pentapetalae</taxon>
        <taxon>asterids</taxon>
        <taxon>lamiids</taxon>
        <taxon>Solanales</taxon>
        <taxon>Solanaceae</taxon>
        <taxon>Solanoideae</taxon>
        <taxon>Solaneae</taxon>
        <taxon>Solanum</taxon>
        <taxon>Solanum subgen. Lycopersicon</taxon>
    </lineage>
</organism>
<dbReference type="InParanoid" id="A0A3Q7EE36"/>
<proteinExistence type="predicted"/>
<reference evidence="1" key="2">
    <citation type="submission" date="2019-01" db="UniProtKB">
        <authorList>
            <consortium name="EnsemblPlants"/>
        </authorList>
    </citation>
    <scope>IDENTIFICATION</scope>
    <source>
        <strain evidence="1">cv. Heinz 1706</strain>
    </source>
</reference>
<dbReference type="EnsemblPlants" id="Solyc01g058210.2.1">
    <property type="protein sequence ID" value="Solyc01g058210.2.1"/>
    <property type="gene ID" value="Solyc01g058210.2"/>
</dbReference>
<accession>A0A3Q7EE36</accession>
<name>A0A3Q7EE36_SOLLC</name>
<evidence type="ECO:0000313" key="2">
    <source>
        <dbReference type="Proteomes" id="UP000004994"/>
    </source>
</evidence>
<dbReference type="AlphaFoldDB" id="A0A3Q7EE36"/>